<keyword evidence="2" id="KW-1185">Reference proteome</keyword>
<dbReference type="Gene3D" id="3.30.1330.40">
    <property type="entry name" value="RutC-like"/>
    <property type="match status" value="1"/>
</dbReference>
<dbReference type="EMBL" id="JAZHOF010000005">
    <property type="protein sequence ID" value="MEJ8572587.1"/>
    <property type="molecule type" value="Genomic_DNA"/>
</dbReference>
<dbReference type="Pfam" id="PF01042">
    <property type="entry name" value="Ribonuc_L-PSP"/>
    <property type="match status" value="1"/>
</dbReference>
<evidence type="ECO:0000313" key="1">
    <source>
        <dbReference type="EMBL" id="MEJ8572587.1"/>
    </source>
</evidence>
<dbReference type="CDD" id="cd06150">
    <property type="entry name" value="YjgF_YER057c_UK114_like_2"/>
    <property type="match status" value="1"/>
</dbReference>
<dbReference type="AlphaFoldDB" id="A0AAW9RQQ3"/>
<evidence type="ECO:0000313" key="2">
    <source>
        <dbReference type="Proteomes" id="UP001378188"/>
    </source>
</evidence>
<dbReference type="InterPro" id="IPR006175">
    <property type="entry name" value="YjgF/YER057c/UK114"/>
</dbReference>
<sequence>MIERISSNDLMSQVTVWNNTAYLSGQVALDNREGDLAAQAREIFSRIESLLAEVGAGKSNLLAATIWLTDVADFPAFNDLWRAWIGTDAPPARATVRADLMLPGLRLEIQVVAAIP</sequence>
<dbReference type="PANTHER" id="PTHR47328">
    <property type="match status" value="1"/>
</dbReference>
<dbReference type="PANTHER" id="PTHR47328:SF1">
    <property type="entry name" value="RUTC FAMILY PROTEIN YOAB"/>
    <property type="match status" value="1"/>
</dbReference>
<gene>
    <name evidence="1" type="ORF">V3328_13945</name>
</gene>
<name>A0AAW9RQQ3_9HYPH</name>
<dbReference type="InterPro" id="IPR035709">
    <property type="entry name" value="YoaB-like"/>
</dbReference>
<dbReference type="RefSeq" id="WP_340330284.1">
    <property type="nucleotide sequence ID" value="NZ_JAZHOF010000005.1"/>
</dbReference>
<proteinExistence type="predicted"/>
<dbReference type="SUPFAM" id="SSF55298">
    <property type="entry name" value="YjgF-like"/>
    <property type="match status" value="1"/>
</dbReference>
<accession>A0AAW9RQQ3</accession>
<comment type="caution">
    <text evidence="1">The sequence shown here is derived from an EMBL/GenBank/DDBJ whole genome shotgun (WGS) entry which is preliminary data.</text>
</comment>
<protein>
    <submittedName>
        <fullName evidence="1">RidA family protein</fullName>
    </submittedName>
</protein>
<dbReference type="InterPro" id="IPR035959">
    <property type="entry name" value="RutC-like_sf"/>
</dbReference>
<organism evidence="1 2">
    <name type="scientific">Microbaculum marinum</name>
    <dbReference type="NCBI Taxonomy" id="1764581"/>
    <lineage>
        <taxon>Bacteria</taxon>
        <taxon>Pseudomonadati</taxon>
        <taxon>Pseudomonadota</taxon>
        <taxon>Alphaproteobacteria</taxon>
        <taxon>Hyphomicrobiales</taxon>
        <taxon>Tepidamorphaceae</taxon>
        <taxon>Microbaculum</taxon>
    </lineage>
</organism>
<dbReference type="Proteomes" id="UP001378188">
    <property type="component" value="Unassembled WGS sequence"/>
</dbReference>
<reference evidence="1 2" key="1">
    <citation type="submission" date="2024-02" db="EMBL/GenBank/DDBJ databases">
        <title>Genome analysis and characterization of Microbaculum marinisediminis sp. nov., isolated from marine sediment.</title>
        <authorList>
            <person name="Du Z.-J."/>
            <person name="Ye Y.-Q."/>
            <person name="Zhang Z.-R."/>
            <person name="Yuan S.-M."/>
            <person name="Zhang X.-Y."/>
        </authorList>
    </citation>
    <scope>NUCLEOTIDE SEQUENCE [LARGE SCALE GENOMIC DNA]</scope>
    <source>
        <strain evidence="1 2">SDUM1044001</strain>
    </source>
</reference>